<gene>
    <name evidence="1" type="ORF">MGWOODY_Clf2177</name>
</gene>
<accession>A0A160VAA3</accession>
<organism evidence="1">
    <name type="scientific">hydrothermal vent metagenome</name>
    <dbReference type="NCBI Taxonomy" id="652676"/>
    <lineage>
        <taxon>unclassified sequences</taxon>
        <taxon>metagenomes</taxon>
        <taxon>ecological metagenomes</taxon>
    </lineage>
</organism>
<dbReference type="GO" id="GO:0004337">
    <property type="term" value="F:(2E,6E)-farnesyl diphosphate synthase activity"/>
    <property type="evidence" value="ECO:0007669"/>
    <property type="project" value="UniProtKB-EC"/>
</dbReference>
<dbReference type="EMBL" id="FAXA01000343">
    <property type="protein sequence ID" value="CUV02989.1"/>
    <property type="molecule type" value="Genomic_DNA"/>
</dbReference>
<dbReference type="AlphaFoldDB" id="A0A160VAA3"/>
<name>A0A160VAA3_9ZZZZ</name>
<dbReference type="PANTHER" id="PTHR12001:SF86">
    <property type="entry name" value="GERANYLGERANYL DIPHOSPHATE SYNTHASE"/>
    <property type="match status" value="1"/>
</dbReference>
<dbReference type="EC" id="2.5.1.90" evidence="1"/>
<reference evidence="1" key="1">
    <citation type="submission" date="2015-10" db="EMBL/GenBank/DDBJ databases">
        <authorList>
            <person name="Gilbert D.G."/>
        </authorList>
    </citation>
    <scope>NUCLEOTIDE SEQUENCE</scope>
</reference>
<dbReference type="PANTHER" id="PTHR12001">
    <property type="entry name" value="GERANYLGERANYL PYROPHOSPHATE SYNTHASE"/>
    <property type="match status" value="1"/>
</dbReference>
<dbReference type="Pfam" id="PF00348">
    <property type="entry name" value="polyprenyl_synt"/>
    <property type="match status" value="1"/>
</dbReference>
<sequence>MRYHLGWVDEQGQTQSGSAPLNFQSALALTSCEALGGDFQSALPVAASVDLVYNFTLVHGDVQAGRAEPGDRPSIWWVWGPAQAINAGDGLHALGRTTMMRLAQNDVPADRVLRAVGSLDQACLSLCEGQYMDLQFQDQMLVSSADYLDMIGRKAGALAACAAESAALTAGSTDNVCAQFAQMGRSMGMAWQIARDIDDLWGERGDGMTPSNVINKKKSLPLVHTLETASVSIKRELGAIYMKRVLEDSDIAKMIEILDNTDARQTSQAKAKELVEQALAGLGGVSQQGKDALAGLGQWAAEGGR</sequence>
<evidence type="ECO:0000313" key="1">
    <source>
        <dbReference type="EMBL" id="CUV02989.1"/>
    </source>
</evidence>
<dbReference type="GO" id="GO:0004311">
    <property type="term" value="F:geranylgeranyl diphosphate synthase activity"/>
    <property type="evidence" value="ECO:0007669"/>
    <property type="project" value="UniProtKB-EC"/>
</dbReference>
<dbReference type="GO" id="GO:0106350">
    <property type="term" value="F:all-trans-octaprenyl-diphosphate synthase activity"/>
    <property type="evidence" value="ECO:0007669"/>
    <property type="project" value="UniProtKB-EC"/>
</dbReference>
<dbReference type="EC" id="2.5.1.1" evidence="1"/>
<dbReference type="EC" id="2.5.1.29" evidence="1"/>
<dbReference type="GO" id="GO:0008299">
    <property type="term" value="P:isoprenoid biosynthetic process"/>
    <property type="evidence" value="ECO:0007669"/>
    <property type="project" value="InterPro"/>
</dbReference>
<dbReference type="Gene3D" id="1.10.600.10">
    <property type="entry name" value="Farnesyl Diphosphate Synthase"/>
    <property type="match status" value="1"/>
</dbReference>
<protein>
    <submittedName>
        <fullName evidence="1">Octaprenyl diphosphate synthase / Dimethylallyltransferase / (2E,6E)-farnesyl diphosphate synthase / Geranylgeranyl diphosphate synthase</fullName>
        <ecNumber evidence="1">2.5.1.1</ecNumber>
        <ecNumber evidence="1">2.5.1.10</ecNumber>
        <ecNumber evidence="1">2.5.1.29</ecNumber>
        <ecNumber evidence="1">2.5.1.90</ecNumber>
    </submittedName>
</protein>
<dbReference type="InterPro" id="IPR000092">
    <property type="entry name" value="Polyprenyl_synt"/>
</dbReference>
<keyword evidence="1" id="KW-0808">Transferase</keyword>
<dbReference type="PROSITE" id="PS51257">
    <property type="entry name" value="PROKAR_LIPOPROTEIN"/>
    <property type="match status" value="1"/>
</dbReference>
<dbReference type="EC" id="2.5.1.10" evidence="1"/>
<dbReference type="InterPro" id="IPR008949">
    <property type="entry name" value="Isoprenoid_synthase_dom_sf"/>
</dbReference>
<dbReference type="GO" id="GO:0004161">
    <property type="term" value="F:dimethylallyltranstransferase activity"/>
    <property type="evidence" value="ECO:0007669"/>
    <property type="project" value="UniProtKB-EC"/>
</dbReference>
<proteinExistence type="predicted"/>
<dbReference type="SUPFAM" id="SSF48576">
    <property type="entry name" value="Terpenoid synthases"/>
    <property type="match status" value="1"/>
</dbReference>